<evidence type="ECO:0000256" key="7">
    <source>
        <dbReference type="ARBA" id="ARBA00023136"/>
    </source>
</evidence>
<dbReference type="OrthoDB" id="9784366at2"/>
<evidence type="ECO:0000313" key="11">
    <source>
        <dbReference type="Proteomes" id="UP000001409"/>
    </source>
</evidence>
<keyword evidence="7 9" id="KW-0472">Membrane</keyword>
<dbReference type="GO" id="GO:0055085">
    <property type="term" value="P:transmembrane transport"/>
    <property type="evidence" value="ECO:0007669"/>
    <property type="project" value="TreeGrafter"/>
</dbReference>
<dbReference type="EMBL" id="BA000035">
    <property type="protein sequence ID" value="BAC19445.1"/>
    <property type="molecule type" value="Genomic_DNA"/>
</dbReference>
<accession>Q8FM72</accession>
<evidence type="ECO:0000256" key="4">
    <source>
        <dbReference type="ARBA" id="ARBA00022475"/>
    </source>
</evidence>
<proteinExistence type="inferred from homology"/>
<keyword evidence="3" id="KW-0813">Transport</keyword>
<name>Q8FM72_COREF</name>
<feature type="transmembrane region" description="Helical" evidence="9">
    <location>
        <begin position="309"/>
        <end position="342"/>
    </location>
</feature>
<dbReference type="Proteomes" id="UP000001409">
    <property type="component" value="Chromosome"/>
</dbReference>
<dbReference type="AlphaFoldDB" id="Q8FM72"/>
<evidence type="ECO:0000313" key="10">
    <source>
        <dbReference type="EMBL" id="BAC19445.1"/>
    </source>
</evidence>
<comment type="similarity">
    <text evidence="2">Belongs to the autoinducer-2 exporter (AI-2E) (TC 2.A.86) family.</text>
</comment>
<feature type="region of interest" description="Disordered" evidence="8">
    <location>
        <begin position="1"/>
        <end position="51"/>
    </location>
</feature>
<dbReference type="STRING" id="196164.gene:10743082"/>
<evidence type="ECO:0000256" key="2">
    <source>
        <dbReference type="ARBA" id="ARBA00009773"/>
    </source>
</evidence>
<keyword evidence="11" id="KW-1185">Reference proteome</keyword>
<evidence type="ECO:0000256" key="5">
    <source>
        <dbReference type="ARBA" id="ARBA00022692"/>
    </source>
</evidence>
<evidence type="ECO:0000256" key="3">
    <source>
        <dbReference type="ARBA" id="ARBA00022448"/>
    </source>
</evidence>
<reference evidence="10 11" key="1">
    <citation type="journal article" date="2003" name="Genome Res.">
        <title>Comparative complete genome sequence analysis of the amino acid replacements responsible for the thermostability of Corynebacterium efficiens.</title>
        <authorList>
            <person name="Nishio Y."/>
            <person name="Nakamura Y."/>
            <person name="Kawarabayasi Y."/>
            <person name="Usuda Y."/>
            <person name="Kimura E."/>
            <person name="Sugimoto S."/>
            <person name="Matsui K."/>
            <person name="Yamagishi A."/>
            <person name="Kikuchi H."/>
            <person name="Ikeo K."/>
            <person name="Gojobori T."/>
        </authorList>
    </citation>
    <scope>NUCLEOTIDE SEQUENCE [LARGE SCALE GENOMIC DNA]</scope>
    <source>
        <strain evidence="11">DSM 44549 / YS-314 / AJ 12310 / JCM 11189 / NBRC 100395</strain>
    </source>
</reference>
<organism evidence="10 11">
    <name type="scientific">Corynebacterium efficiens (strain DSM 44549 / YS-314 / AJ 12310 / JCM 11189 / NBRC 100395)</name>
    <dbReference type="NCBI Taxonomy" id="196164"/>
    <lineage>
        <taxon>Bacteria</taxon>
        <taxon>Bacillati</taxon>
        <taxon>Actinomycetota</taxon>
        <taxon>Actinomycetes</taxon>
        <taxon>Mycobacteriales</taxon>
        <taxon>Corynebacteriaceae</taxon>
        <taxon>Corynebacterium</taxon>
    </lineage>
</organism>
<feature type="compositionally biased region" description="Basic and acidic residues" evidence="8">
    <location>
        <begin position="25"/>
        <end position="35"/>
    </location>
</feature>
<dbReference type="InterPro" id="IPR002549">
    <property type="entry name" value="AI-2E-like"/>
</dbReference>
<feature type="transmembrane region" description="Helical" evidence="9">
    <location>
        <begin position="68"/>
        <end position="87"/>
    </location>
</feature>
<dbReference type="PANTHER" id="PTHR21716">
    <property type="entry name" value="TRANSMEMBRANE PROTEIN"/>
    <property type="match status" value="1"/>
</dbReference>
<dbReference type="eggNOG" id="COG0628">
    <property type="taxonomic scope" value="Bacteria"/>
</dbReference>
<feature type="transmembrane region" description="Helical" evidence="9">
    <location>
        <begin position="210"/>
        <end position="231"/>
    </location>
</feature>
<dbReference type="Pfam" id="PF01594">
    <property type="entry name" value="AI-2E_transport"/>
    <property type="match status" value="1"/>
</dbReference>
<feature type="transmembrane region" description="Helical" evidence="9">
    <location>
        <begin position="363"/>
        <end position="396"/>
    </location>
</feature>
<feature type="compositionally biased region" description="Pro residues" evidence="8">
    <location>
        <begin position="9"/>
        <end position="23"/>
    </location>
</feature>
<keyword evidence="6 9" id="KW-1133">Transmembrane helix</keyword>
<feature type="transmembrane region" description="Helical" evidence="9">
    <location>
        <begin position="125"/>
        <end position="147"/>
    </location>
</feature>
<comment type="subcellular location">
    <subcellularLocation>
        <location evidence="1">Cell membrane</location>
        <topology evidence="1">Multi-pass membrane protein</topology>
    </subcellularLocation>
</comment>
<feature type="transmembrane region" description="Helical" evidence="9">
    <location>
        <begin position="93"/>
        <end position="113"/>
    </location>
</feature>
<dbReference type="PANTHER" id="PTHR21716:SF53">
    <property type="entry name" value="PERMEASE PERM-RELATED"/>
    <property type="match status" value="1"/>
</dbReference>
<evidence type="ECO:0000256" key="6">
    <source>
        <dbReference type="ARBA" id="ARBA00022989"/>
    </source>
</evidence>
<dbReference type="HOGENOM" id="CLU_031275_3_0_11"/>
<sequence>MNDNSDIPPQAPGPEQDIPPQPHRPGKDMSEKLSEAVEGDLENFDSTESTDSTETIDRAAVIGRDGRWAAGWALRFIVFVIAGWILWQGLAVIWAGLLPILLALLACTVLWPVTKFLRDHKWPPALAAIATILGFFLIIGGIFSAIAPSVISQSQQVYERAYGGIQSLLDQLQNGPLNLDLGRVDEFVNDATQWIQDQASNIASGVFTGVSAATTVVVTIVVMFVLTFFFLKDGVNFLPWLRKYTGDNAGWHLTEVLTRSWNTLAGFVRTQALVSLVDAVLIGIGLVILQVPLALALAVITFFGGFIPIIGAFTAGALAVIIALVTNGLTNALLVLALIVLVQQIEGNVLQPFLQGKAMQLHAAIVLLSVTVGSTLFGILGAFLAVPVAAVVAVWFRYHAEMVSLRSGEITVDDIKIQTKRSASKTGTTSTEAFHAVRERLATIGRRKTPSERSGSAPVAD</sequence>
<dbReference type="KEGG" id="cef:CE2635"/>
<accession>C8NJQ9</accession>
<protein>
    <submittedName>
        <fullName evidence="10">Putative integral membrane protein</fullName>
    </submittedName>
</protein>
<evidence type="ECO:0000256" key="8">
    <source>
        <dbReference type="SAM" id="MobiDB-lite"/>
    </source>
</evidence>
<keyword evidence="4" id="KW-1003">Cell membrane</keyword>
<dbReference type="GO" id="GO:0005886">
    <property type="term" value="C:plasma membrane"/>
    <property type="evidence" value="ECO:0007669"/>
    <property type="project" value="UniProtKB-SubCell"/>
</dbReference>
<keyword evidence="5 9" id="KW-0812">Transmembrane</keyword>
<evidence type="ECO:0000256" key="1">
    <source>
        <dbReference type="ARBA" id="ARBA00004651"/>
    </source>
</evidence>
<feature type="transmembrane region" description="Helical" evidence="9">
    <location>
        <begin position="279"/>
        <end position="303"/>
    </location>
</feature>
<evidence type="ECO:0000256" key="9">
    <source>
        <dbReference type="SAM" id="Phobius"/>
    </source>
</evidence>